<dbReference type="InterPro" id="IPR001611">
    <property type="entry name" value="Leu-rich_rpt"/>
</dbReference>
<protein>
    <submittedName>
        <fullName evidence="3">Uncharacterized protein LOC108625684</fullName>
    </submittedName>
</protein>
<evidence type="ECO:0000256" key="1">
    <source>
        <dbReference type="ARBA" id="ARBA00022737"/>
    </source>
</evidence>
<proteinExistence type="predicted"/>
<dbReference type="Pfam" id="PF13516">
    <property type="entry name" value="LRR_6"/>
    <property type="match status" value="3"/>
</dbReference>
<dbReference type="InterPro" id="IPR052201">
    <property type="entry name" value="LRR-containing_regulator"/>
</dbReference>
<dbReference type="SUPFAM" id="SSF52047">
    <property type="entry name" value="RNI-like"/>
    <property type="match status" value="1"/>
</dbReference>
<dbReference type="PANTHER" id="PTHR24111:SF0">
    <property type="entry name" value="LEUCINE-RICH REPEAT-CONTAINING PROTEIN"/>
    <property type="match status" value="1"/>
</dbReference>
<keyword evidence="2" id="KW-1185">Reference proteome</keyword>
<dbReference type="SMART" id="SM00368">
    <property type="entry name" value="LRR_RI"/>
    <property type="match status" value="6"/>
</dbReference>
<evidence type="ECO:0000313" key="3">
    <source>
        <dbReference type="RefSeq" id="XP_017881362.2"/>
    </source>
</evidence>
<gene>
    <name evidence="3" type="primary">LOC108625684</name>
</gene>
<dbReference type="GeneID" id="108625684"/>
<dbReference type="InterPro" id="IPR032675">
    <property type="entry name" value="LRR_dom_sf"/>
</dbReference>
<keyword evidence="1" id="KW-0677">Repeat</keyword>
<dbReference type="Gene3D" id="3.80.10.10">
    <property type="entry name" value="Ribonuclease Inhibitor"/>
    <property type="match status" value="2"/>
</dbReference>
<accession>A0AAJ7J0V3</accession>
<reference evidence="3" key="1">
    <citation type="submission" date="2025-08" db="UniProtKB">
        <authorList>
            <consortium name="RefSeq"/>
        </authorList>
    </citation>
    <scope>IDENTIFICATION</scope>
    <source>
        <tissue evidence="3">Whole body</tissue>
    </source>
</reference>
<dbReference type="AlphaFoldDB" id="A0AAJ7J0V3"/>
<name>A0AAJ7J0V3_9HYME</name>
<dbReference type="Proteomes" id="UP000694925">
    <property type="component" value="Unplaced"/>
</dbReference>
<sequence>MTFHREIEKRVMKFNKYQCPSSCADCEKANLTEVLKNVKQPFFNEILSHCFFKCFCRTICGTEKRLDMRGKVVYEKLGRYLKDIDVPALSIFLKKHPEIINVCVAGNDIGDCGFINLIDHCILYKNIEELDVQNNDIGDLGVRHMWEVRKKVELKYLNLRANKFGDEASKNVALFLSENEHMLGMNVADVNQTASGLIYYAMILSGDQEVSNKTLKRLDISRPNPGCMYFFDSAHFADVIGHMLRHNATLAALHLQKYGFDCHDVESMMSNAKFNVALHLLDLGCNNIGDHGVEHVSTWLRQRPALRILILQRNIVTSHGARSLSRAIPYSRLLSLDVSYNKINDDGMTAVLYTLKKSPLLRQLSIFGNCIGHPSAKIIKRMLMSQVLTQENIDVRPYRVDHVWHFARYEGDRCRKKFEDVSYGLHLKPPEAPPPSVRSVRKYSKYTYDTMKEIKVEHSTVTLVSQSVSRLHRKGCRCCYCLKCNGPLYDEECRDVEHPDTCTCCDCRGDESSDWSIDKSVLRRIVSPPDVKKNIEHIIKRVSTTTAENILKWIAIDEHVLEQDLRTIGDPTAAKDSSGTTVSCECSWVQLSMSSLQKYLQVCSSKDVLIVPSNGAALLERSVSDEATLSLDSCDCSHA</sequence>
<evidence type="ECO:0000313" key="2">
    <source>
        <dbReference type="Proteomes" id="UP000694925"/>
    </source>
</evidence>
<dbReference type="KEGG" id="ccal:108625684"/>
<organism evidence="2 3">
    <name type="scientific">Ceratina calcarata</name>
    <dbReference type="NCBI Taxonomy" id="156304"/>
    <lineage>
        <taxon>Eukaryota</taxon>
        <taxon>Metazoa</taxon>
        <taxon>Ecdysozoa</taxon>
        <taxon>Arthropoda</taxon>
        <taxon>Hexapoda</taxon>
        <taxon>Insecta</taxon>
        <taxon>Pterygota</taxon>
        <taxon>Neoptera</taxon>
        <taxon>Endopterygota</taxon>
        <taxon>Hymenoptera</taxon>
        <taxon>Apocrita</taxon>
        <taxon>Aculeata</taxon>
        <taxon>Apoidea</taxon>
        <taxon>Anthophila</taxon>
        <taxon>Apidae</taxon>
        <taxon>Ceratina</taxon>
        <taxon>Zadontomerus</taxon>
    </lineage>
</organism>
<dbReference type="RefSeq" id="XP_017881362.2">
    <property type="nucleotide sequence ID" value="XM_018025873.2"/>
</dbReference>
<dbReference type="PANTHER" id="PTHR24111">
    <property type="entry name" value="LEUCINE-RICH REPEAT-CONTAINING PROTEIN 34"/>
    <property type="match status" value="1"/>
</dbReference>